<name>A0A426XZ37_ENSVE</name>
<sequence length="127" mass="14213">MLGTARYLSVPGVGILSFPYRSVPLSTGGTYWYADRPLLGGIAIINRRWSIEGEIEHRRSIEGEKGKKKKKRKRRKKKEEEIIPHAVLACALSSLTGRPRTVVAFARELSPPSLAIFLPRGEKDRGD</sequence>
<feature type="non-terminal residue" evidence="1">
    <location>
        <position position="127"/>
    </location>
</feature>
<protein>
    <submittedName>
        <fullName evidence="1">Uncharacterized protein</fullName>
    </submittedName>
</protein>
<dbReference type="EMBL" id="AMZH03016289">
    <property type="protein sequence ID" value="RRT44724.1"/>
    <property type="molecule type" value="Genomic_DNA"/>
</dbReference>
<proteinExistence type="predicted"/>
<dbReference type="AlphaFoldDB" id="A0A426XZ37"/>
<gene>
    <name evidence="1" type="ORF">B296_00054281</name>
</gene>
<evidence type="ECO:0000313" key="2">
    <source>
        <dbReference type="Proteomes" id="UP000287651"/>
    </source>
</evidence>
<organism evidence="1 2">
    <name type="scientific">Ensete ventricosum</name>
    <name type="common">Abyssinian banana</name>
    <name type="synonym">Musa ensete</name>
    <dbReference type="NCBI Taxonomy" id="4639"/>
    <lineage>
        <taxon>Eukaryota</taxon>
        <taxon>Viridiplantae</taxon>
        <taxon>Streptophyta</taxon>
        <taxon>Embryophyta</taxon>
        <taxon>Tracheophyta</taxon>
        <taxon>Spermatophyta</taxon>
        <taxon>Magnoliopsida</taxon>
        <taxon>Liliopsida</taxon>
        <taxon>Zingiberales</taxon>
        <taxon>Musaceae</taxon>
        <taxon>Ensete</taxon>
    </lineage>
</organism>
<reference evidence="1 2" key="1">
    <citation type="journal article" date="2014" name="Agronomy (Basel)">
        <title>A Draft Genome Sequence for Ensete ventricosum, the Drought-Tolerant Tree Against Hunger.</title>
        <authorList>
            <person name="Harrison J."/>
            <person name="Moore K.A."/>
            <person name="Paszkiewicz K."/>
            <person name="Jones T."/>
            <person name="Grant M."/>
            <person name="Ambacheew D."/>
            <person name="Muzemil S."/>
            <person name="Studholme D.J."/>
        </authorList>
    </citation>
    <scope>NUCLEOTIDE SEQUENCE [LARGE SCALE GENOMIC DNA]</scope>
</reference>
<comment type="caution">
    <text evidence="1">The sequence shown here is derived from an EMBL/GenBank/DDBJ whole genome shotgun (WGS) entry which is preliminary data.</text>
</comment>
<evidence type="ECO:0000313" key="1">
    <source>
        <dbReference type="EMBL" id="RRT44724.1"/>
    </source>
</evidence>
<dbReference type="Proteomes" id="UP000287651">
    <property type="component" value="Unassembled WGS sequence"/>
</dbReference>
<accession>A0A426XZ37</accession>